<dbReference type="InterPro" id="IPR050900">
    <property type="entry name" value="Transposase_IS3/IS150/IS904"/>
</dbReference>
<dbReference type="EMBL" id="BMYI01000050">
    <property type="protein sequence ID" value="GHC42008.1"/>
    <property type="molecule type" value="Genomic_DNA"/>
</dbReference>
<dbReference type="SUPFAM" id="SSF53098">
    <property type="entry name" value="Ribonuclease H-like"/>
    <property type="match status" value="1"/>
</dbReference>
<keyword evidence="3" id="KW-1185">Reference proteome</keyword>
<protein>
    <recommendedName>
        <fullName evidence="1">Integrase catalytic domain-containing protein</fullName>
    </recommendedName>
</protein>
<dbReference type="InterPro" id="IPR001584">
    <property type="entry name" value="Integrase_cat-core"/>
</dbReference>
<dbReference type="InterPro" id="IPR036397">
    <property type="entry name" value="RNaseH_sf"/>
</dbReference>
<dbReference type="Gene3D" id="3.30.420.10">
    <property type="entry name" value="Ribonuclease H-like superfamily/Ribonuclease H"/>
    <property type="match status" value="1"/>
</dbReference>
<dbReference type="PANTHER" id="PTHR46889">
    <property type="entry name" value="TRANSPOSASE INSF FOR INSERTION SEQUENCE IS3B-RELATED"/>
    <property type="match status" value="1"/>
</dbReference>
<accession>A0ABQ3FTY7</accession>
<dbReference type="InterPro" id="IPR012337">
    <property type="entry name" value="RNaseH-like_sf"/>
</dbReference>
<evidence type="ECO:0000313" key="2">
    <source>
        <dbReference type="EMBL" id="GHC42008.1"/>
    </source>
</evidence>
<evidence type="ECO:0000259" key="1">
    <source>
        <dbReference type="PROSITE" id="PS50994"/>
    </source>
</evidence>
<gene>
    <name evidence="2" type="ORF">GCM10007291_49870</name>
</gene>
<dbReference type="Proteomes" id="UP000658305">
    <property type="component" value="Unassembled WGS sequence"/>
</dbReference>
<evidence type="ECO:0000313" key="3">
    <source>
        <dbReference type="Proteomes" id="UP000658305"/>
    </source>
</evidence>
<dbReference type="PROSITE" id="PS50994">
    <property type="entry name" value="INTEGRASE"/>
    <property type="match status" value="1"/>
</dbReference>
<sequence length="172" mass="19950">MTWHLQNEGHAVNEKRIRRLMHLMRLMPIYQTPNTSKPTKGHKTYPYLLSGLRIDRPNQVWCADITYLLMRKGFLYLVAIMDWFTRKVLAWRISNTLGAEFCIEALNEAIHKFGPPEIMNTDQGSQFTSFDWTDRLKRVKTKISMGCAHGRSRLFVGVALSGPRSLWPAGWV</sequence>
<dbReference type="Pfam" id="PF00665">
    <property type="entry name" value="rve"/>
    <property type="match status" value="1"/>
</dbReference>
<comment type="caution">
    <text evidence="2">The sequence shown here is derived from an EMBL/GenBank/DDBJ whole genome shotgun (WGS) entry which is preliminary data.</text>
</comment>
<name>A0ABQ3FTY7_9RHOB</name>
<proteinExistence type="predicted"/>
<reference evidence="3" key="1">
    <citation type="journal article" date="2019" name="Int. J. Syst. Evol. Microbiol.">
        <title>The Global Catalogue of Microorganisms (GCM) 10K type strain sequencing project: providing services to taxonomists for standard genome sequencing and annotation.</title>
        <authorList>
            <consortium name="The Broad Institute Genomics Platform"/>
            <consortium name="The Broad Institute Genome Sequencing Center for Infectious Disease"/>
            <person name="Wu L."/>
            <person name="Ma J."/>
        </authorList>
    </citation>
    <scope>NUCLEOTIDE SEQUENCE [LARGE SCALE GENOMIC DNA]</scope>
    <source>
        <strain evidence="3">KCTC 23298</strain>
    </source>
</reference>
<feature type="domain" description="Integrase catalytic" evidence="1">
    <location>
        <begin position="53"/>
        <end position="172"/>
    </location>
</feature>
<organism evidence="2 3">
    <name type="scientific">Gemmobacter nanjingensis</name>
    <dbReference type="NCBI Taxonomy" id="488454"/>
    <lineage>
        <taxon>Bacteria</taxon>
        <taxon>Pseudomonadati</taxon>
        <taxon>Pseudomonadota</taxon>
        <taxon>Alphaproteobacteria</taxon>
        <taxon>Rhodobacterales</taxon>
        <taxon>Paracoccaceae</taxon>
        <taxon>Gemmobacter</taxon>
    </lineage>
</organism>